<dbReference type="AlphaFoldDB" id="A0AAV3EH86"/>
<accession>A0AAV3EH86</accession>
<feature type="transmembrane region" description="Helical" evidence="1">
    <location>
        <begin position="82"/>
        <end position="100"/>
    </location>
</feature>
<name>A0AAV3EH86_STRCR</name>
<feature type="transmembrane region" description="Helical" evidence="1">
    <location>
        <begin position="188"/>
        <end position="209"/>
    </location>
</feature>
<comment type="caution">
    <text evidence="2">The sequence shown here is derived from an EMBL/GenBank/DDBJ whole genome shotgun (WGS) entry which is preliminary data.</text>
</comment>
<keyword evidence="1" id="KW-0812">Transmembrane</keyword>
<dbReference type="Proteomes" id="UP000004274">
    <property type="component" value="Unassembled WGS sequence"/>
</dbReference>
<protein>
    <submittedName>
        <fullName evidence="2">TIGR01218 family protein</fullName>
    </submittedName>
</protein>
<proteinExistence type="predicted"/>
<dbReference type="GeneID" id="48423409"/>
<evidence type="ECO:0000313" key="3">
    <source>
        <dbReference type="Proteomes" id="UP000004274"/>
    </source>
</evidence>
<dbReference type="NCBIfam" id="TIGR01218">
    <property type="entry name" value="Gpos_tandem_5TM"/>
    <property type="match status" value="1"/>
</dbReference>
<evidence type="ECO:0000256" key="1">
    <source>
        <dbReference type="SAM" id="Phobius"/>
    </source>
</evidence>
<feature type="transmembrane region" description="Helical" evidence="1">
    <location>
        <begin position="112"/>
        <end position="131"/>
    </location>
</feature>
<sequence>MFKKAEMKLLARSNLRYRILKTEDNYYLLDVERPFLIVYFLPLLIYFVPHRCYEMSKEEYEQLSQSEEKNARLKEAFEKHGLGYSLGTGVGAMLLSRVFDINQFLKFDSSRISNFLAILIVLLVFGLRLWLTVAYEVPSGLKNSSYHTIYVYPCFVKELLFSIFAYIISVLFTVMIIAAFLTNIMDNYIGHIGLLIFLTFWLFIGNMFFMRPASNYWIRIKNG</sequence>
<keyword evidence="1" id="KW-0472">Membrane</keyword>
<gene>
    <name evidence="2" type="ORF">HMPREF9960_0459</name>
</gene>
<dbReference type="InterPro" id="IPR005915">
    <property type="entry name" value="Tandem_5TM"/>
</dbReference>
<dbReference type="Pfam" id="PF04276">
    <property type="entry name" value="DUF443"/>
    <property type="match status" value="1"/>
</dbReference>
<organism evidence="2 3">
    <name type="scientific">Streptococcus cristatus ATCC 51100</name>
    <dbReference type="NCBI Taxonomy" id="889201"/>
    <lineage>
        <taxon>Bacteria</taxon>
        <taxon>Bacillati</taxon>
        <taxon>Bacillota</taxon>
        <taxon>Bacilli</taxon>
        <taxon>Lactobacillales</taxon>
        <taxon>Streptococcaceae</taxon>
        <taxon>Streptococcus</taxon>
    </lineage>
</organism>
<feature type="transmembrane region" description="Helical" evidence="1">
    <location>
        <begin position="26"/>
        <end position="48"/>
    </location>
</feature>
<dbReference type="RefSeq" id="WP_005590274.1">
    <property type="nucleotide sequence ID" value="NZ_AFUE01000001.1"/>
</dbReference>
<feature type="transmembrane region" description="Helical" evidence="1">
    <location>
        <begin position="159"/>
        <end position="181"/>
    </location>
</feature>
<reference evidence="2 3" key="1">
    <citation type="submission" date="2011-05" db="EMBL/GenBank/DDBJ databases">
        <authorList>
            <person name="Durkin A.S."/>
            <person name="McCorrison J."/>
            <person name="Torralba M."/>
            <person name="Gillis M."/>
            <person name="Methe B."/>
            <person name="Sutton G."/>
            <person name="Nelson K.E."/>
        </authorList>
    </citation>
    <scope>NUCLEOTIDE SEQUENCE [LARGE SCALE GENOMIC DNA]</scope>
    <source>
        <strain evidence="2 3">ATCC 51100</strain>
    </source>
</reference>
<dbReference type="EMBL" id="AFUE01000001">
    <property type="protein sequence ID" value="EGU69149.1"/>
    <property type="molecule type" value="Genomic_DNA"/>
</dbReference>
<evidence type="ECO:0000313" key="2">
    <source>
        <dbReference type="EMBL" id="EGU69149.1"/>
    </source>
</evidence>
<keyword evidence="1" id="KW-1133">Transmembrane helix</keyword>